<evidence type="ECO:0000313" key="2">
    <source>
        <dbReference type="Proteomes" id="UP000032305"/>
    </source>
</evidence>
<keyword evidence="2" id="KW-1185">Reference proteome</keyword>
<organism evidence="1 2">
    <name type="scientific">Sphingomonas parapaucimobilis NBRC 15100</name>
    <dbReference type="NCBI Taxonomy" id="1219049"/>
    <lineage>
        <taxon>Bacteria</taxon>
        <taxon>Pseudomonadati</taxon>
        <taxon>Pseudomonadota</taxon>
        <taxon>Alphaproteobacteria</taxon>
        <taxon>Sphingomonadales</taxon>
        <taxon>Sphingomonadaceae</taxon>
        <taxon>Sphingomonas</taxon>
    </lineage>
</organism>
<dbReference type="AlphaFoldDB" id="A0A0A1W802"/>
<proteinExistence type="predicted"/>
<dbReference type="eggNOG" id="ENOG5032QPQ">
    <property type="taxonomic scope" value="Bacteria"/>
</dbReference>
<accession>A0A0A1W802</accession>
<sequence>MRQTSNSIAETAPLLFRHATPCIASEEMSGRYDPEVQLWVVNTGKGFVPLVEAASVPQLETRTCTRVQQEGDDEDAAASRELCSTLLDTSTFTKTKQEGADDDISTDDGLVGVRSCGALEAIVTRTNVQQEGTDEMASSALLDLETRSLNNQEGIDDDWPLMLLELQTRSYSNGESDDEDSLVH</sequence>
<comment type="caution">
    <text evidence="1">The sequence shown here is derived from an EMBL/GenBank/DDBJ whole genome shotgun (WGS) entry which is preliminary data.</text>
</comment>
<evidence type="ECO:0000313" key="1">
    <source>
        <dbReference type="EMBL" id="GAM01590.1"/>
    </source>
</evidence>
<dbReference type="EMBL" id="BBPI01000067">
    <property type="protein sequence ID" value="GAM01590.1"/>
    <property type="molecule type" value="Genomic_DNA"/>
</dbReference>
<dbReference type="OrthoDB" id="7575789at2"/>
<dbReference type="RefSeq" id="WP_052811510.1">
    <property type="nucleotide sequence ID" value="NZ_BBPI01000067.1"/>
</dbReference>
<dbReference type="Proteomes" id="UP000032305">
    <property type="component" value="Unassembled WGS sequence"/>
</dbReference>
<gene>
    <name evidence="1" type="ORF">SP5_067_00030</name>
</gene>
<reference evidence="1 2" key="1">
    <citation type="submission" date="2014-11" db="EMBL/GenBank/DDBJ databases">
        <title>Whole genome shotgun sequence of Sphingomonas parapaucimobilis NBRC 15100.</title>
        <authorList>
            <person name="Katano-Makiyama Y."/>
            <person name="Hosoyama A."/>
            <person name="Hashimoto M."/>
            <person name="Hosoyama Y."/>
            <person name="Noguchi M."/>
            <person name="Numata M."/>
            <person name="Tsuchikane K."/>
            <person name="Hirakata S."/>
            <person name="Uohara A."/>
            <person name="Shimodaira J."/>
            <person name="Ohji S."/>
            <person name="Ichikawa N."/>
            <person name="Kimura A."/>
            <person name="Yamazoe A."/>
            <person name="Fujita N."/>
        </authorList>
    </citation>
    <scope>NUCLEOTIDE SEQUENCE [LARGE SCALE GENOMIC DNA]</scope>
    <source>
        <strain evidence="1 2">NBRC 15100</strain>
    </source>
</reference>
<name>A0A0A1W802_9SPHN</name>
<protein>
    <submittedName>
        <fullName evidence="1">Uncharacterized protein</fullName>
    </submittedName>
</protein>